<accession>A0A8J3VCX6</accession>
<dbReference type="InterPro" id="IPR011006">
    <property type="entry name" value="CheY-like_superfamily"/>
</dbReference>
<keyword evidence="9" id="KW-1185">Reference proteome</keyword>
<sequence length="215" mass="23507">MIEIAAIDNDRMLLEGLAHWLTSLPDVRMTTAATSVDEFLSQTRQARIVLLDLNLENFTDPVANVATLVAAGFTVIVVTVVPDLSYILATTEAGAAAYVPKTASLDVLTEVIRAVARGESPLTTEHAFWLGCDDRPDRPLLTPREREVLVAYGQGMTIDAVGRLLGIAPGTVRTHLERVKQKYAQAGRPIRHRGQYGERVREDGFGRERLGHPPG</sequence>
<gene>
    <name evidence="8" type="ORF">Rhe02_02520</name>
</gene>
<dbReference type="PRINTS" id="PR00038">
    <property type="entry name" value="HTHLUXR"/>
</dbReference>
<dbReference type="PANTHER" id="PTHR43214:SF43">
    <property type="entry name" value="TWO-COMPONENT RESPONSE REGULATOR"/>
    <property type="match status" value="1"/>
</dbReference>
<evidence type="ECO:0000256" key="4">
    <source>
        <dbReference type="ARBA" id="ARBA00023125"/>
    </source>
</evidence>
<dbReference type="Gene3D" id="3.40.50.2300">
    <property type="match status" value="1"/>
</dbReference>
<dbReference type="InterPro" id="IPR016032">
    <property type="entry name" value="Sig_transdc_resp-reg_C-effctor"/>
</dbReference>
<comment type="similarity">
    <text evidence="1">Belongs to the sigma-70 factor family. ECF subfamily.</text>
</comment>
<dbReference type="PANTHER" id="PTHR43214">
    <property type="entry name" value="TWO-COMPONENT RESPONSE REGULATOR"/>
    <property type="match status" value="1"/>
</dbReference>
<dbReference type="Pfam" id="PF00072">
    <property type="entry name" value="Response_reg"/>
    <property type="match status" value="1"/>
</dbReference>
<evidence type="ECO:0000256" key="3">
    <source>
        <dbReference type="ARBA" id="ARBA00023082"/>
    </source>
</evidence>
<reference evidence="8" key="1">
    <citation type="submission" date="2021-01" db="EMBL/GenBank/DDBJ databases">
        <title>Whole genome shotgun sequence of Rhizocola hellebori NBRC 109834.</title>
        <authorList>
            <person name="Komaki H."/>
            <person name="Tamura T."/>
        </authorList>
    </citation>
    <scope>NUCLEOTIDE SEQUENCE</scope>
    <source>
        <strain evidence="8">NBRC 109834</strain>
    </source>
</reference>
<keyword evidence="3" id="KW-0731">Sigma factor</keyword>
<dbReference type="InterPro" id="IPR000792">
    <property type="entry name" value="Tscrpt_reg_LuxR_C"/>
</dbReference>
<protein>
    <submittedName>
        <fullName evidence="8">DNA-binding response regulator</fullName>
    </submittedName>
</protein>
<feature type="modified residue" description="4-aspartylphosphate" evidence="6">
    <location>
        <position position="52"/>
    </location>
</feature>
<dbReference type="SUPFAM" id="SSF52172">
    <property type="entry name" value="CheY-like"/>
    <property type="match status" value="1"/>
</dbReference>
<dbReference type="SMART" id="SM00421">
    <property type="entry name" value="HTH_LUXR"/>
    <property type="match status" value="1"/>
</dbReference>
<keyword evidence="4 8" id="KW-0238">DNA-binding</keyword>
<dbReference type="InterPro" id="IPR001789">
    <property type="entry name" value="Sig_transdc_resp-reg_receiver"/>
</dbReference>
<dbReference type="InterPro" id="IPR039420">
    <property type="entry name" value="WalR-like"/>
</dbReference>
<dbReference type="Gene3D" id="1.10.10.10">
    <property type="entry name" value="Winged helix-like DNA-binding domain superfamily/Winged helix DNA-binding domain"/>
    <property type="match status" value="1"/>
</dbReference>
<evidence type="ECO:0000256" key="5">
    <source>
        <dbReference type="ARBA" id="ARBA00023163"/>
    </source>
</evidence>
<proteinExistence type="inferred from homology"/>
<evidence type="ECO:0000313" key="9">
    <source>
        <dbReference type="Proteomes" id="UP000612899"/>
    </source>
</evidence>
<evidence type="ECO:0000259" key="7">
    <source>
        <dbReference type="PROSITE" id="PS50110"/>
    </source>
</evidence>
<dbReference type="SUPFAM" id="SSF46894">
    <property type="entry name" value="C-terminal effector domain of the bipartite response regulators"/>
    <property type="match status" value="1"/>
</dbReference>
<evidence type="ECO:0000256" key="2">
    <source>
        <dbReference type="ARBA" id="ARBA00023015"/>
    </source>
</evidence>
<dbReference type="GO" id="GO:0000160">
    <property type="term" value="P:phosphorelay signal transduction system"/>
    <property type="evidence" value="ECO:0007669"/>
    <property type="project" value="InterPro"/>
</dbReference>
<keyword evidence="6" id="KW-0597">Phosphoprotein</keyword>
<dbReference type="AlphaFoldDB" id="A0A8J3VCX6"/>
<comment type="caution">
    <text evidence="8">The sequence shown here is derived from an EMBL/GenBank/DDBJ whole genome shotgun (WGS) entry which is preliminary data.</text>
</comment>
<dbReference type="PROSITE" id="PS50110">
    <property type="entry name" value="RESPONSE_REGULATORY"/>
    <property type="match status" value="1"/>
</dbReference>
<dbReference type="InterPro" id="IPR036388">
    <property type="entry name" value="WH-like_DNA-bd_sf"/>
</dbReference>
<keyword evidence="2" id="KW-0805">Transcription regulation</keyword>
<dbReference type="Pfam" id="PF08281">
    <property type="entry name" value="Sigma70_r4_2"/>
    <property type="match status" value="1"/>
</dbReference>
<dbReference type="RefSeq" id="WP_203906109.1">
    <property type="nucleotide sequence ID" value="NZ_BONY01000001.1"/>
</dbReference>
<dbReference type="GO" id="GO:0016987">
    <property type="term" value="F:sigma factor activity"/>
    <property type="evidence" value="ECO:0007669"/>
    <property type="project" value="UniProtKB-KW"/>
</dbReference>
<dbReference type="GO" id="GO:0003677">
    <property type="term" value="F:DNA binding"/>
    <property type="evidence" value="ECO:0007669"/>
    <property type="project" value="UniProtKB-KW"/>
</dbReference>
<evidence type="ECO:0000256" key="1">
    <source>
        <dbReference type="ARBA" id="ARBA00010641"/>
    </source>
</evidence>
<evidence type="ECO:0000313" key="8">
    <source>
        <dbReference type="EMBL" id="GIH02185.1"/>
    </source>
</evidence>
<name>A0A8J3VCX6_9ACTN</name>
<organism evidence="8 9">
    <name type="scientific">Rhizocola hellebori</name>
    <dbReference type="NCBI Taxonomy" id="1392758"/>
    <lineage>
        <taxon>Bacteria</taxon>
        <taxon>Bacillati</taxon>
        <taxon>Actinomycetota</taxon>
        <taxon>Actinomycetes</taxon>
        <taxon>Micromonosporales</taxon>
        <taxon>Micromonosporaceae</taxon>
        <taxon>Rhizocola</taxon>
    </lineage>
</organism>
<evidence type="ECO:0000256" key="6">
    <source>
        <dbReference type="PROSITE-ProRule" id="PRU00169"/>
    </source>
</evidence>
<dbReference type="EMBL" id="BONY01000001">
    <property type="protein sequence ID" value="GIH02185.1"/>
    <property type="molecule type" value="Genomic_DNA"/>
</dbReference>
<dbReference type="Proteomes" id="UP000612899">
    <property type="component" value="Unassembled WGS sequence"/>
</dbReference>
<dbReference type="InterPro" id="IPR013249">
    <property type="entry name" value="RNA_pol_sigma70_r4_t2"/>
</dbReference>
<keyword evidence="5" id="KW-0804">Transcription</keyword>
<feature type="domain" description="Response regulatory" evidence="7">
    <location>
        <begin position="3"/>
        <end position="116"/>
    </location>
</feature>
<dbReference type="CDD" id="cd06170">
    <property type="entry name" value="LuxR_C_like"/>
    <property type="match status" value="1"/>
</dbReference>
<dbReference type="GO" id="GO:0006352">
    <property type="term" value="P:DNA-templated transcription initiation"/>
    <property type="evidence" value="ECO:0007669"/>
    <property type="project" value="InterPro"/>
</dbReference>